<evidence type="ECO:0000313" key="14">
    <source>
        <dbReference type="Proteomes" id="UP000504638"/>
    </source>
</evidence>
<sequence length="349" mass="39782">MATHSPAAYLANEKPLDGYVKTEDMDSQPVGGDPTGGYMDDDDEGDELNMTNVHEDALLMRVDHDLWVAIQDMTEDEPIQMGYVREWENGKTKMFLKEMPPNHYLVPREYDLNVTDANVKNLFVFAEKEMPAFKPNMLGRFKDQKKSIGSQEDSEKGAQRMRRGKRIIPKRTTLYAGIRKELSVLPVQNDTFHALEKAKFSELLKKEFRFTTKTSTNDTKMLGLDNMENLLKYGARPAKTQDNKAIRMDRSLLLERLGYLFGQYRYWTLRTLKNELQQPEAYLKEVLQGIAVLVKSGPFANHWTLRPEMVETIKWAERGAAAEGAAPGVGTESSAGEEEDEEAEMEDVL</sequence>
<dbReference type="Gene3D" id="1.10.10.10">
    <property type="entry name" value="Winged helix-like DNA-binding domain superfamily/Winged helix DNA-binding domain"/>
    <property type="match status" value="1"/>
</dbReference>
<evidence type="ECO:0000256" key="9">
    <source>
        <dbReference type="ARBA" id="ARBA00081863"/>
    </source>
</evidence>
<keyword evidence="14" id="KW-1185">Reference proteome</keyword>
<protein>
    <recommendedName>
        <fullName evidence="3">Transcription initiation factor IIF subunit beta</fullName>
    </recommendedName>
    <alternativeName>
        <fullName evidence="9">TFIIF medium subunit</fullName>
    </alternativeName>
    <alternativeName>
        <fullName evidence="8">TFIIF-beta</fullName>
    </alternativeName>
</protein>
<reference evidence="13 15" key="1">
    <citation type="submission" date="2020-01" db="EMBL/GenBank/DDBJ databases">
        <authorList>
            <consortium name="DOE Joint Genome Institute"/>
            <person name="Haridas S."/>
            <person name="Albert R."/>
            <person name="Binder M."/>
            <person name="Bloem J."/>
            <person name="Labutti K."/>
            <person name="Salamov A."/>
            <person name="Andreopoulos B."/>
            <person name="Baker S.E."/>
            <person name="Barry K."/>
            <person name="Bills G."/>
            <person name="Bluhm B.H."/>
            <person name="Cannon C."/>
            <person name="Castanera R."/>
            <person name="Culley D.E."/>
            <person name="Daum C."/>
            <person name="Ezra D."/>
            <person name="Gonzalez J.B."/>
            <person name="Henrissat B."/>
            <person name="Kuo A."/>
            <person name="Liang C."/>
            <person name="Lipzen A."/>
            <person name="Lutzoni F."/>
            <person name="Magnuson J."/>
            <person name="Mondo S."/>
            <person name="Nolan M."/>
            <person name="Ohm R."/>
            <person name="Pangilinan J."/>
            <person name="Park H.-J."/>
            <person name="Ramirez L."/>
            <person name="Alfaro M."/>
            <person name="Sun H."/>
            <person name="Tritt A."/>
            <person name="Yoshinaga Y."/>
            <person name="Zwiers L.-H."/>
            <person name="Turgeon B.G."/>
            <person name="Goodwin S.B."/>
            <person name="Spatafora J.W."/>
            <person name="Crous P.W."/>
            <person name="Grigoriev I.V."/>
        </authorList>
    </citation>
    <scope>NUCLEOTIDE SEQUENCE</scope>
    <source>
        <strain evidence="13 15">CBS 781.70</strain>
    </source>
</reference>
<evidence type="ECO:0000256" key="4">
    <source>
        <dbReference type="ARBA" id="ARBA00023015"/>
    </source>
</evidence>
<dbReference type="InterPro" id="IPR040504">
    <property type="entry name" value="TFIIF_beta_N"/>
</dbReference>
<evidence type="ECO:0000259" key="11">
    <source>
        <dbReference type="Pfam" id="PF02270"/>
    </source>
</evidence>
<proteinExistence type="inferred from homology"/>
<name>A0A6G1G7K0_9PEZI</name>
<dbReference type="SUPFAM" id="SSF50916">
    <property type="entry name" value="Rap30/74 interaction domains"/>
    <property type="match status" value="1"/>
</dbReference>
<keyword evidence="6" id="KW-0804">Transcription</keyword>
<dbReference type="InterPro" id="IPR003196">
    <property type="entry name" value="TFIIF_beta"/>
</dbReference>
<evidence type="ECO:0000256" key="2">
    <source>
        <dbReference type="ARBA" id="ARBA00009543"/>
    </source>
</evidence>
<comment type="similarity">
    <text evidence="2">Belongs to the TFIIF beta subunit family.</text>
</comment>
<gene>
    <name evidence="13 15" type="ORF">P152DRAFT_481206</name>
</gene>
<evidence type="ECO:0000259" key="12">
    <source>
        <dbReference type="Pfam" id="PF17683"/>
    </source>
</evidence>
<keyword evidence="5" id="KW-0238">DNA-binding</keyword>
<evidence type="ECO:0000256" key="6">
    <source>
        <dbReference type="ARBA" id="ARBA00023163"/>
    </source>
</evidence>
<dbReference type="OrthoDB" id="26094at2759"/>
<dbReference type="SUPFAM" id="SSF46785">
    <property type="entry name" value="Winged helix' DNA-binding domain"/>
    <property type="match status" value="1"/>
</dbReference>
<keyword evidence="4" id="KW-0805">Transcription regulation</keyword>
<feature type="compositionally biased region" description="Basic and acidic residues" evidence="10">
    <location>
        <begin position="14"/>
        <end position="24"/>
    </location>
</feature>
<evidence type="ECO:0000313" key="13">
    <source>
        <dbReference type="EMBL" id="KAF1814047.1"/>
    </source>
</evidence>
<dbReference type="Pfam" id="PF02270">
    <property type="entry name" value="TFIIF_beta"/>
    <property type="match status" value="1"/>
</dbReference>
<evidence type="ECO:0000256" key="3">
    <source>
        <dbReference type="ARBA" id="ARBA00021453"/>
    </source>
</evidence>
<organism evidence="13">
    <name type="scientific">Eremomyces bilateralis CBS 781.70</name>
    <dbReference type="NCBI Taxonomy" id="1392243"/>
    <lineage>
        <taxon>Eukaryota</taxon>
        <taxon>Fungi</taxon>
        <taxon>Dikarya</taxon>
        <taxon>Ascomycota</taxon>
        <taxon>Pezizomycotina</taxon>
        <taxon>Dothideomycetes</taxon>
        <taxon>Dothideomycetes incertae sedis</taxon>
        <taxon>Eremomycetales</taxon>
        <taxon>Eremomycetaceae</taxon>
        <taxon>Eremomyces</taxon>
    </lineage>
</organism>
<reference evidence="15" key="2">
    <citation type="submission" date="2020-04" db="EMBL/GenBank/DDBJ databases">
        <authorList>
            <consortium name="NCBI Genome Project"/>
        </authorList>
    </citation>
    <scope>NUCLEOTIDE SEQUENCE</scope>
    <source>
        <strain evidence="15">CBS 781.70</strain>
    </source>
</reference>
<dbReference type="PANTHER" id="PTHR10445:SF0">
    <property type="entry name" value="GENERAL TRANSCRIPTION FACTOR IIF SUBUNIT 2"/>
    <property type="match status" value="1"/>
</dbReference>
<dbReference type="InterPro" id="IPR040450">
    <property type="entry name" value="TFIIF_beta_HTH"/>
</dbReference>
<dbReference type="RefSeq" id="XP_033535678.1">
    <property type="nucleotide sequence ID" value="XM_033681800.1"/>
</dbReference>
<dbReference type="CDD" id="cd07980">
    <property type="entry name" value="TFIIF_beta"/>
    <property type="match status" value="1"/>
</dbReference>
<reference evidence="15" key="3">
    <citation type="submission" date="2025-04" db="UniProtKB">
        <authorList>
            <consortium name="RefSeq"/>
        </authorList>
    </citation>
    <scope>IDENTIFICATION</scope>
    <source>
        <strain evidence="15">CBS 781.70</strain>
    </source>
</reference>
<dbReference type="PANTHER" id="PTHR10445">
    <property type="entry name" value="GENERAL TRANSCRIPTION FACTOR IIF SUBUNIT 2"/>
    <property type="match status" value="1"/>
</dbReference>
<feature type="compositionally biased region" description="Acidic residues" evidence="10">
    <location>
        <begin position="335"/>
        <end position="349"/>
    </location>
</feature>
<comment type="subcellular location">
    <subcellularLocation>
        <location evidence="1">Nucleus</location>
    </subcellularLocation>
</comment>
<dbReference type="Pfam" id="PF17683">
    <property type="entry name" value="TFIIF_beta_N"/>
    <property type="match status" value="1"/>
</dbReference>
<dbReference type="InterPro" id="IPR036390">
    <property type="entry name" value="WH_DNA-bd_sf"/>
</dbReference>
<dbReference type="InterPro" id="IPR036388">
    <property type="entry name" value="WH-like_DNA-bd_sf"/>
</dbReference>
<dbReference type="InterPro" id="IPR011039">
    <property type="entry name" value="TFIIF_interaction"/>
</dbReference>
<evidence type="ECO:0000256" key="8">
    <source>
        <dbReference type="ARBA" id="ARBA00081473"/>
    </source>
</evidence>
<dbReference type="Proteomes" id="UP000504638">
    <property type="component" value="Unplaced"/>
</dbReference>
<feature type="region of interest" description="Disordered" evidence="10">
    <location>
        <begin position="321"/>
        <end position="349"/>
    </location>
</feature>
<accession>A0A6G1G7K0</accession>
<dbReference type="AlphaFoldDB" id="A0A6G1G7K0"/>
<dbReference type="GO" id="GO:0006367">
    <property type="term" value="P:transcription initiation at RNA polymerase II promoter"/>
    <property type="evidence" value="ECO:0007669"/>
    <property type="project" value="InterPro"/>
</dbReference>
<dbReference type="GO" id="GO:0005674">
    <property type="term" value="C:transcription factor TFIIF complex"/>
    <property type="evidence" value="ECO:0007669"/>
    <property type="project" value="InterPro"/>
</dbReference>
<keyword evidence="7" id="KW-0539">Nucleus</keyword>
<dbReference type="EMBL" id="ML975154">
    <property type="protein sequence ID" value="KAF1814047.1"/>
    <property type="molecule type" value="Genomic_DNA"/>
</dbReference>
<dbReference type="GO" id="GO:0003677">
    <property type="term" value="F:DNA binding"/>
    <property type="evidence" value="ECO:0007669"/>
    <property type="project" value="UniProtKB-KW"/>
</dbReference>
<feature type="region of interest" description="Disordered" evidence="10">
    <location>
        <begin position="14"/>
        <end position="44"/>
    </location>
</feature>
<feature type="domain" description="TFIIF beta subunit HTH" evidence="11">
    <location>
        <begin position="246"/>
        <end position="309"/>
    </location>
</feature>
<evidence type="ECO:0000256" key="5">
    <source>
        <dbReference type="ARBA" id="ARBA00023125"/>
    </source>
</evidence>
<dbReference type="GeneID" id="54422370"/>
<dbReference type="FunFam" id="1.10.10.10:FF:000035">
    <property type="entry name" value="General transcription factor IIF subunit 2"/>
    <property type="match status" value="1"/>
</dbReference>
<evidence type="ECO:0000256" key="7">
    <source>
        <dbReference type="ARBA" id="ARBA00023242"/>
    </source>
</evidence>
<evidence type="ECO:0000313" key="15">
    <source>
        <dbReference type="RefSeq" id="XP_033535678.1"/>
    </source>
</evidence>
<feature type="domain" description="TFIIF beta subunit N-terminal" evidence="12">
    <location>
        <begin position="58"/>
        <end position="187"/>
    </location>
</feature>
<evidence type="ECO:0000256" key="10">
    <source>
        <dbReference type="SAM" id="MobiDB-lite"/>
    </source>
</evidence>
<evidence type="ECO:0000256" key="1">
    <source>
        <dbReference type="ARBA" id="ARBA00004123"/>
    </source>
</evidence>